<dbReference type="OrthoDB" id="5954868at2759"/>
<proteinExistence type="predicted"/>
<evidence type="ECO:0000313" key="3">
    <source>
        <dbReference type="RefSeq" id="XP_055897404.1"/>
    </source>
</evidence>
<dbReference type="GeneID" id="106066910"/>
<dbReference type="InterPro" id="IPR012444">
    <property type="entry name" value="DUF1647"/>
</dbReference>
<dbReference type="RefSeq" id="XP_055897404.1">
    <property type="nucleotide sequence ID" value="XM_056041429.1"/>
</dbReference>
<organism evidence="2 3">
    <name type="scientific">Biomphalaria glabrata</name>
    <name type="common">Bloodfluke planorb</name>
    <name type="synonym">Freshwater snail</name>
    <dbReference type="NCBI Taxonomy" id="6526"/>
    <lineage>
        <taxon>Eukaryota</taxon>
        <taxon>Metazoa</taxon>
        <taxon>Spiralia</taxon>
        <taxon>Lophotrochozoa</taxon>
        <taxon>Mollusca</taxon>
        <taxon>Gastropoda</taxon>
        <taxon>Heterobranchia</taxon>
        <taxon>Euthyneura</taxon>
        <taxon>Panpulmonata</taxon>
        <taxon>Hygrophila</taxon>
        <taxon>Lymnaeoidea</taxon>
        <taxon>Planorbidae</taxon>
        <taxon>Biomphalaria</taxon>
    </lineage>
</organism>
<accession>A0A9W3BDA9</accession>
<keyword evidence="1" id="KW-0812">Transmembrane</keyword>
<keyword evidence="1" id="KW-0472">Membrane</keyword>
<dbReference type="PANTHER" id="PTHR31389">
    <property type="entry name" value="LD39211P"/>
    <property type="match status" value="1"/>
</dbReference>
<reference evidence="3" key="1">
    <citation type="submission" date="2025-08" db="UniProtKB">
        <authorList>
            <consortium name="RefSeq"/>
        </authorList>
    </citation>
    <scope>IDENTIFICATION</scope>
</reference>
<feature type="transmembrane region" description="Helical" evidence="1">
    <location>
        <begin position="15"/>
        <end position="33"/>
    </location>
</feature>
<keyword evidence="1" id="KW-1133">Transmembrane helix</keyword>
<evidence type="ECO:0000313" key="2">
    <source>
        <dbReference type="Proteomes" id="UP001165740"/>
    </source>
</evidence>
<gene>
    <name evidence="3" type="primary">LOC106066910</name>
</gene>
<name>A0A9W3BDA9_BIOGL</name>
<dbReference type="Pfam" id="PF07801">
    <property type="entry name" value="DUF1647"/>
    <property type="match status" value="1"/>
</dbReference>
<protein>
    <submittedName>
        <fullName evidence="3">Uncharacterized protein LOC106066910 isoform X1</fullName>
    </submittedName>
</protein>
<evidence type="ECO:0000256" key="1">
    <source>
        <dbReference type="SAM" id="Phobius"/>
    </source>
</evidence>
<keyword evidence="2" id="KW-1185">Reference proteome</keyword>
<dbReference type="AlphaFoldDB" id="A0A9W3BDA9"/>
<dbReference type="PANTHER" id="PTHR31389:SF4">
    <property type="entry name" value="LD39211P"/>
    <property type="match status" value="1"/>
</dbReference>
<dbReference type="OMA" id="KCALERC"/>
<sequence>MCTSCSNMVNFSKKIYLAVAFSVIIGLTTYYTLDNWPTQQKRQREGNLTACPEEPVAIHVTPPSALDLVENMTATLVQMLNETTDMSSHTVTANCDDIWIACRPETCFRPLSQNPKERIWDILSPKLTLTEQNRQQIVELSSTIPVSDVIFVTATSDNHYDETQYSVHNLHAVVYPKVKNMTFVIFDIGLTPEQREKTINACRCHVIVFPFEKFPSFFKERGCYTWKPLIVMASMMKSNKFVVYQDASLSWKDTVLELLDRGDKLGLQLWGVNGMHNIPVATLKGMFDYMGDMPCAYLNYTQIQSGIIVFKQTPFIVRAVLEPWAKCGFEKDCFCPLTKENSVDCFTPKKEIHMCHRFDQSALSMIVTKLFVNERYRYHMPGIDKDRYIAINRGQRDPTYFDEVLKTV</sequence>
<dbReference type="Proteomes" id="UP001165740">
    <property type="component" value="Chromosome 9"/>
</dbReference>